<dbReference type="GO" id="GO:0140098">
    <property type="term" value="F:catalytic activity, acting on RNA"/>
    <property type="evidence" value="ECO:0007669"/>
    <property type="project" value="UniProtKB-ARBA"/>
</dbReference>
<dbReference type="GO" id="GO:0003723">
    <property type="term" value="F:RNA binding"/>
    <property type="evidence" value="ECO:0007669"/>
    <property type="project" value="InterPro"/>
</dbReference>
<evidence type="ECO:0000256" key="3">
    <source>
        <dbReference type="PIRSR" id="PIRSR606225-1"/>
    </source>
</evidence>
<dbReference type="EC" id="5.4.99.-" evidence="4"/>
<comment type="catalytic activity">
    <reaction evidence="1 4">
        <text>a uridine in RNA = a pseudouridine in RNA</text>
        <dbReference type="Rhea" id="RHEA:48348"/>
        <dbReference type="Rhea" id="RHEA-COMP:12068"/>
        <dbReference type="Rhea" id="RHEA-COMP:12069"/>
        <dbReference type="ChEBI" id="CHEBI:65314"/>
        <dbReference type="ChEBI" id="CHEBI:65315"/>
    </reaction>
</comment>
<dbReference type="InterPro" id="IPR020103">
    <property type="entry name" value="PsdUridine_synth_cat_dom_sf"/>
</dbReference>
<comment type="similarity">
    <text evidence="2 4">Belongs to the pseudouridine synthase RluA family.</text>
</comment>
<dbReference type="Proteomes" id="UP000284822">
    <property type="component" value="Unassembled WGS sequence"/>
</dbReference>
<dbReference type="InterPro" id="IPR006225">
    <property type="entry name" value="PsdUridine_synth_RluC/D"/>
</dbReference>
<dbReference type="Gene3D" id="3.30.2350.10">
    <property type="entry name" value="Pseudouridine synthase"/>
    <property type="match status" value="1"/>
</dbReference>
<evidence type="ECO:0000313" key="7">
    <source>
        <dbReference type="Proteomes" id="UP000284822"/>
    </source>
</evidence>
<dbReference type="SUPFAM" id="SSF55120">
    <property type="entry name" value="Pseudouridine synthase"/>
    <property type="match status" value="1"/>
</dbReference>
<dbReference type="PANTHER" id="PTHR21600:SF35">
    <property type="entry name" value="PSEUDOURIDINE SYNTHASE"/>
    <property type="match status" value="1"/>
</dbReference>
<accession>A0A3R6VI13</accession>
<dbReference type="AlphaFoldDB" id="A0A3R6VI13"/>
<dbReference type="RefSeq" id="WP_118909911.1">
    <property type="nucleotide sequence ID" value="NZ_QOCS01000002.1"/>
</dbReference>
<dbReference type="GO" id="GO:0000455">
    <property type="term" value="P:enzyme-directed rRNA pseudouridine synthesis"/>
    <property type="evidence" value="ECO:0007669"/>
    <property type="project" value="TreeGrafter"/>
</dbReference>
<name>A0A3R6VI13_9LACO</name>
<evidence type="ECO:0000256" key="1">
    <source>
        <dbReference type="ARBA" id="ARBA00000073"/>
    </source>
</evidence>
<dbReference type="CDD" id="cd02869">
    <property type="entry name" value="PseudoU_synth_RluA_like"/>
    <property type="match status" value="1"/>
</dbReference>
<dbReference type="Pfam" id="PF00849">
    <property type="entry name" value="PseudoU_synth_2"/>
    <property type="match status" value="1"/>
</dbReference>
<dbReference type="EMBL" id="QOCS01000002">
    <property type="protein sequence ID" value="RHW48758.1"/>
    <property type="molecule type" value="Genomic_DNA"/>
</dbReference>
<gene>
    <name evidence="6" type="ORF">DS832_00475</name>
</gene>
<dbReference type="InterPro" id="IPR050188">
    <property type="entry name" value="RluA_PseudoU_synthase"/>
</dbReference>
<sequence length="293" mass="33572">MKFTFISQQTNTVSLKSFLTDQGISKHLYNEMKHTAAAFIVNGQIVDATVQINYHDQVTINLPPEVDNPQVATSYQPLEIVYEDSNWLVIDKPAYLSSVPGPNNPLDTVVNRVKGHLKNQKEVNLVPHIITRLDRDTQGLMLVAKHRLANIWANQQLADRQIKKFYYALVAGTLVDDHGIIDQPIGRVGQQVARQVTTTGQTARTEYWVLQRFSQFTLVKVQLHTGRTHQIRVHFAYLGHPLVGDHLYGGPLNYGYEYQALEAYYLEFQDDFTHKKQHFELPERLVKNGKKMH</sequence>
<comment type="function">
    <text evidence="4">Responsible for synthesis of pseudouridine from uracil.</text>
</comment>
<dbReference type="GO" id="GO:0009982">
    <property type="term" value="F:pseudouridine synthase activity"/>
    <property type="evidence" value="ECO:0007669"/>
    <property type="project" value="InterPro"/>
</dbReference>
<dbReference type="PANTHER" id="PTHR21600">
    <property type="entry name" value="MITOCHONDRIAL RNA PSEUDOURIDINE SYNTHASE"/>
    <property type="match status" value="1"/>
</dbReference>
<dbReference type="NCBIfam" id="TIGR00005">
    <property type="entry name" value="rluA_subfam"/>
    <property type="match status" value="1"/>
</dbReference>
<comment type="caution">
    <text evidence="6">The sequence shown here is derived from an EMBL/GenBank/DDBJ whole genome shotgun (WGS) entry which is preliminary data.</text>
</comment>
<dbReference type="InterPro" id="IPR006145">
    <property type="entry name" value="PsdUridine_synth_RsuA/RluA"/>
</dbReference>
<evidence type="ECO:0000313" key="6">
    <source>
        <dbReference type="EMBL" id="RHW48758.1"/>
    </source>
</evidence>
<proteinExistence type="inferred from homology"/>
<reference evidence="6 7" key="1">
    <citation type="submission" date="2018-07" db="EMBL/GenBank/DDBJ databases">
        <title>Genome sequences of six Lactobacillus spp. isolated from bumble bee guts.</title>
        <authorList>
            <person name="Motta E.V.S."/>
            <person name="Moran N.A."/>
        </authorList>
    </citation>
    <scope>NUCLEOTIDE SEQUENCE [LARGE SCALE GENOMIC DNA]</scope>
    <source>
        <strain evidence="6 7">LV-8.1</strain>
    </source>
</reference>
<evidence type="ECO:0000256" key="2">
    <source>
        <dbReference type="ARBA" id="ARBA00010876"/>
    </source>
</evidence>
<evidence type="ECO:0000256" key="4">
    <source>
        <dbReference type="RuleBase" id="RU362028"/>
    </source>
</evidence>
<feature type="active site" evidence="3">
    <location>
        <position position="134"/>
    </location>
</feature>
<feature type="domain" description="Pseudouridine synthase RsuA/RluA-like" evidence="5">
    <location>
        <begin position="86"/>
        <end position="236"/>
    </location>
</feature>
<organism evidence="6 7">
    <name type="scientific">Bombilactobacillus bombi</name>
    <dbReference type="NCBI Taxonomy" id="1303590"/>
    <lineage>
        <taxon>Bacteria</taxon>
        <taxon>Bacillati</taxon>
        <taxon>Bacillota</taxon>
        <taxon>Bacilli</taxon>
        <taxon>Lactobacillales</taxon>
        <taxon>Lactobacillaceae</taxon>
        <taxon>Bombilactobacillus</taxon>
    </lineage>
</organism>
<protein>
    <recommendedName>
        <fullName evidence="4">Pseudouridine synthase</fullName>
        <ecNumber evidence="4">5.4.99.-</ecNumber>
    </recommendedName>
</protein>
<keyword evidence="4" id="KW-0413">Isomerase</keyword>
<evidence type="ECO:0000259" key="5">
    <source>
        <dbReference type="Pfam" id="PF00849"/>
    </source>
</evidence>